<sequence>MLRLSEEDVLASICQELERMLSGDLVRPVPMKDAEVFTLLERLQGVLLGFETGLEVTTAQVASVAEEMGTVVSQIARLKGNAVSSLSAITFPQSLAGSA</sequence>
<proteinExistence type="predicted"/>
<dbReference type="EMBL" id="DTIY01000094">
    <property type="protein sequence ID" value="HGY40387.1"/>
    <property type="molecule type" value="Genomic_DNA"/>
</dbReference>
<reference evidence="1" key="1">
    <citation type="journal article" date="2020" name="mSystems">
        <title>Genome- and Community-Level Interaction Insights into Carbon Utilization and Element Cycling Functions of Hydrothermarchaeota in Hydrothermal Sediment.</title>
        <authorList>
            <person name="Zhou Z."/>
            <person name="Liu Y."/>
            <person name="Xu W."/>
            <person name="Pan J."/>
            <person name="Luo Z.H."/>
            <person name="Li M."/>
        </authorList>
    </citation>
    <scope>NUCLEOTIDE SEQUENCE [LARGE SCALE GENOMIC DNA]</scope>
    <source>
        <strain evidence="1">SpSt-82</strain>
    </source>
</reference>
<gene>
    <name evidence="1" type="ORF">ENW11_11370</name>
</gene>
<comment type="caution">
    <text evidence="1">The sequence shown here is derived from an EMBL/GenBank/DDBJ whole genome shotgun (WGS) entry which is preliminary data.</text>
</comment>
<dbReference type="AlphaFoldDB" id="A0A7V4TID5"/>
<accession>A0A7V4TID5</accession>
<name>A0A7V4TID5_9BACT</name>
<protein>
    <submittedName>
        <fullName evidence="1">Uncharacterized protein</fullName>
    </submittedName>
</protein>
<dbReference type="RefSeq" id="WP_427366367.1">
    <property type="nucleotide sequence ID" value="NZ_CP187957.1"/>
</dbReference>
<evidence type="ECO:0000313" key="1">
    <source>
        <dbReference type="EMBL" id="HGY40387.1"/>
    </source>
</evidence>
<organism evidence="1">
    <name type="scientific">Candidatus Caldatribacterium saccharofermentans</name>
    <dbReference type="NCBI Taxonomy" id="1454753"/>
    <lineage>
        <taxon>Bacteria</taxon>
        <taxon>Pseudomonadati</taxon>
        <taxon>Atribacterota</taxon>
        <taxon>Atribacteria</taxon>
        <taxon>Atribacterales</taxon>
        <taxon>Candidatus Caldatribacteriaceae</taxon>
        <taxon>Candidatus Caldatribacterium</taxon>
    </lineage>
</organism>